<evidence type="ECO:0000313" key="2">
    <source>
        <dbReference type="Proteomes" id="UP000267208"/>
    </source>
</evidence>
<dbReference type="KEGG" id="lzh:D1B17_02695"/>
<dbReference type="OrthoDB" id="2317031at2"/>
<organism evidence="1 2">
    <name type="scientific">Companilactobacillus zhachilii</name>
    <dbReference type="NCBI Taxonomy" id="2304606"/>
    <lineage>
        <taxon>Bacteria</taxon>
        <taxon>Bacillati</taxon>
        <taxon>Bacillota</taxon>
        <taxon>Bacilli</taxon>
        <taxon>Lactobacillales</taxon>
        <taxon>Lactobacillaceae</taxon>
        <taxon>Companilactobacillus</taxon>
    </lineage>
</organism>
<keyword evidence="2" id="KW-1185">Reference proteome</keyword>
<gene>
    <name evidence="1" type="ORF">D1B17_02695</name>
</gene>
<dbReference type="RefSeq" id="WP_120141883.1">
    <property type="nucleotide sequence ID" value="NZ_CP031933.2"/>
</dbReference>
<evidence type="ECO:0000313" key="1">
    <source>
        <dbReference type="EMBL" id="AYE37627.1"/>
    </source>
</evidence>
<name>A0A386PT95_9LACO</name>
<dbReference type="AlphaFoldDB" id="A0A386PT95"/>
<dbReference type="EMBL" id="CP031933">
    <property type="protein sequence ID" value="AYE37627.1"/>
    <property type="molecule type" value="Genomic_DNA"/>
</dbReference>
<sequence>MLIKNTEDLKQVIASKQTDFEVSEAAFDFCDQIRMEQIVGSGADWSIAVTHGWMALITALNHKIHRAFMSQEKRDLQDLKHIISRQYIIRKLDDKTKYKLILRK</sequence>
<protein>
    <submittedName>
        <fullName evidence="1">Uncharacterized protein</fullName>
    </submittedName>
</protein>
<proteinExistence type="predicted"/>
<dbReference type="Proteomes" id="UP000267208">
    <property type="component" value="Chromosome"/>
</dbReference>
<reference evidence="2" key="1">
    <citation type="submission" date="2018-08" db="EMBL/GenBank/DDBJ databases">
        <title>Genome of Lactobacillus sp. HBUAS52074.</title>
        <authorList>
            <person name="Guo Z."/>
            <person name="Zhang Z.D."/>
        </authorList>
    </citation>
    <scope>NUCLEOTIDE SEQUENCE [LARGE SCALE GENOMIC DNA]</scope>
    <source>
        <strain evidence="2">HBUAS52074</strain>
    </source>
</reference>
<accession>A0A386PT95</accession>